<proteinExistence type="predicted"/>
<dbReference type="AlphaFoldDB" id="A0AA36I209"/>
<protein>
    <submittedName>
        <fullName evidence="2">Uncharacterized protein</fullName>
    </submittedName>
</protein>
<dbReference type="Proteomes" id="UP001178507">
    <property type="component" value="Unassembled WGS sequence"/>
</dbReference>
<feature type="region of interest" description="Disordered" evidence="1">
    <location>
        <begin position="68"/>
        <end position="95"/>
    </location>
</feature>
<accession>A0AA36I209</accession>
<reference evidence="2" key="1">
    <citation type="submission" date="2023-08" db="EMBL/GenBank/DDBJ databases">
        <authorList>
            <person name="Chen Y."/>
            <person name="Shah S."/>
            <person name="Dougan E. K."/>
            <person name="Thang M."/>
            <person name="Chan C."/>
        </authorList>
    </citation>
    <scope>NUCLEOTIDE SEQUENCE</scope>
</reference>
<organism evidence="2 3">
    <name type="scientific">Effrenium voratum</name>
    <dbReference type="NCBI Taxonomy" id="2562239"/>
    <lineage>
        <taxon>Eukaryota</taxon>
        <taxon>Sar</taxon>
        <taxon>Alveolata</taxon>
        <taxon>Dinophyceae</taxon>
        <taxon>Suessiales</taxon>
        <taxon>Symbiodiniaceae</taxon>
        <taxon>Effrenium</taxon>
    </lineage>
</organism>
<dbReference type="EMBL" id="CAUJNA010000525">
    <property type="protein sequence ID" value="CAJ1378273.1"/>
    <property type="molecule type" value="Genomic_DNA"/>
</dbReference>
<name>A0AA36I209_9DINO</name>
<evidence type="ECO:0000313" key="2">
    <source>
        <dbReference type="EMBL" id="CAJ1378273.1"/>
    </source>
</evidence>
<keyword evidence="3" id="KW-1185">Reference proteome</keyword>
<sequence>MQGVCGALNRYEPDDQPTRLETLLEAAAQPPTFRFANLRWKQWPSHPNLGCTKRHWLPCKVPLVVPTSTNQKTTHRVSKPSPEARTQPPLADTNQKIKQCVAKSSLQAVAQC</sequence>
<comment type="caution">
    <text evidence="2">The sequence shown here is derived from an EMBL/GenBank/DDBJ whole genome shotgun (WGS) entry which is preliminary data.</text>
</comment>
<evidence type="ECO:0000313" key="3">
    <source>
        <dbReference type="Proteomes" id="UP001178507"/>
    </source>
</evidence>
<gene>
    <name evidence="2" type="ORF">EVOR1521_LOCUS6854</name>
</gene>
<evidence type="ECO:0000256" key="1">
    <source>
        <dbReference type="SAM" id="MobiDB-lite"/>
    </source>
</evidence>